<comment type="caution">
    <text evidence="5">The sequence shown here is derived from an EMBL/GenBank/DDBJ whole genome shotgun (WGS) entry which is preliminary data.</text>
</comment>
<reference evidence="5 6" key="1">
    <citation type="submission" date="2016-03" db="EMBL/GenBank/DDBJ databases">
        <title>Draft genome sequence of Gluconobacter cerinus strain CECT 9110.</title>
        <authorList>
            <person name="Sainz F."/>
            <person name="Mas A."/>
            <person name="Torija M.J."/>
        </authorList>
    </citation>
    <scope>NUCLEOTIDE SEQUENCE [LARGE SCALE GENOMIC DNA]</scope>
    <source>
        <strain evidence="5 6">CECT 9110</strain>
    </source>
</reference>
<sequence>MSQPSSSNSSAPFLTALRASEANTPDTRRWWKEAVVYQVYTRSFCDSDGDGIGDLPGLISRLDYLQSLGVQVIWLAPHYDSPNVDNGYDIRDYRKVDPFQGTMEDFDRLVEGLNARGMKLIVDIVANHTSDQHVWFRQSRASRENPYRDFYIWRDGRDDGPPNNYLSIFGGSAWQKDETTGQYYLHYFAREQPDLNWENPEVRKEMYEMMRFWLDRGVAGFRLDAICFLSKLPDLRDLTLAEMESLEHVYVTGPKVHDYLQDMHREVFAGRDLLTVGEAFGVPFDETPAFVEESRREMTMVFHFEIVRLGRHDWQVQDWTIKDLKAVLRGEDTSSGPEGWLTSFLENHDNPRSVSWFGDPSPKGHGPSAKALATMLLMRRGTPYIYQGQEIGMTNIRFDGIEDFEDINARGIWDNTVGIGKMSAKEVLSSLSKISRDNARTPMQWDGTSRAGFTTGVPWFRINPNHTDINVAQQEADPGSILNYYRRLIELRATHQALIYGTFEDVDPDHPSVIAFTRTLEDEQFLVLINMCGEKEHYILPHGLKISEVLIDSASAQAADVLPELKPWQAGVYRLAPPADI</sequence>
<dbReference type="GO" id="GO:0000025">
    <property type="term" value="P:maltose catabolic process"/>
    <property type="evidence" value="ECO:0007669"/>
    <property type="project" value="TreeGrafter"/>
</dbReference>
<dbReference type="RefSeq" id="WP_064274225.1">
    <property type="nucleotide sequence ID" value="NZ_LUTU01000006.1"/>
</dbReference>
<dbReference type="EMBL" id="LUTU01000006">
    <property type="protein sequence ID" value="OAJ67810.1"/>
    <property type="molecule type" value="Genomic_DNA"/>
</dbReference>
<dbReference type="GO" id="GO:0005987">
    <property type="term" value="P:sucrose catabolic process"/>
    <property type="evidence" value="ECO:0007669"/>
    <property type="project" value="TreeGrafter"/>
</dbReference>
<evidence type="ECO:0000256" key="3">
    <source>
        <dbReference type="ARBA" id="ARBA00023295"/>
    </source>
</evidence>
<evidence type="ECO:0000313" key="6">
    <source>
        <dbReference type="Proteomes" id="UP000077786"/>
    </source>
</evidence>
<dbReference type="PATRIC" id="fig|38307.3.peg.1485"/>
<organism evidence="5 6">
    <name type="scientific">Gluconobacter cerinus</name>
    <dbReference type="NCBI Taxonomy" id="38307"/>
    <lineage>
        <taxon>Bacteria</taxon>
        <taxon>Pseudomonadati</taxon>
        <taxon>Pseudomonadota</taxon>
        <taxon>Alphaproteobacteria</taxon>
        <taxon>Acetobacterales</taxon>
        <taxon>Acetobacteraceae</taxon>
        <taxon>Gluconobacter</taxon>
    </lineage>
</organism>
<proteinExistence type="inferred from homology"/>
<evidence type="ECO:0000259" key="4">
    <source>
        <dbReference type="SMART" id="SM00642"/>
    </source>
</evidence>
<evidence type="ECO:0000313" key="5">
    <source>
        <dbReference type="EMBL" id="OAJ67810.1"/>
    </source>
</evidence>
<evidence type="ECO:0000256" key="2">
    <source>
        <dbReference type="ARBA" id="ARBA00022801"/>
    </source>
</evidence>
<dbReference type="Proteomes" id="UP000077786">
    <property type="component" value="Unassembled WGS sequence"/>
</dbReference>
<feature type="domain" description="Glycosyl hydrolase family 13 catalytic" evidence="4">
    <location>
        <begin position="38"/>
        <end position="440"/>
    </location>
</feature>
<dbReference type="OrthoDB" id="9805159at2"/>
<keyword evidence="3" id="KW-0326">Glycosidase</keyword>
<dbReference type="PANTHER" id="PTHR10357:SF179">
    <property type="entry name" value="NEUTRAL AND BASIC AMINO ACID TRANSPORT PROTEIN RBAT"/>
    <property type="match status" value="1"/>
</dbReference>
<dbReference type="Gene3D" id="3.20.20.80">
    <property type="entry name" value="Glycosidases"/>
    <property type="match status" value="1"/>
</dbReference>
<dbReference type="CDD" id="cd11333">
    <property type="entry name" value="AmyAc_SI_OligoGlu_DGase"/>
    <property type="match status" value="1"/>
</dbReference>
<dbReference type="Gene3D" id="2.60.40.1180">
    <property type="entry name" value="Golgi alpha-mannosidase II"/>
    <property type="match status" value="1"/>
</dbReference>
<dbReference type="InterPro" id="IPR045857">
    <property type="entry name" value="O16G_dom_2"/>
</dbReference>
<gene>
    <name evidence="5" type="ORF">A0123_01449</name>
</gene>
<dbReference type="GO" id="GO:0033934">
    <property type="term" value="F:glucan 1,4-alpha-maltotriohydrolase activity"/>
    <property type="evidence" value="ECO:0007669"/>
    <property type="project" value="TreeGrafter"/>
</dbReference>
<dbReference type="InterPro" id="IPR006047">
    <property type="entry name" value="GH13_cat_dom"/>
</dbReference>
<dbReference type="InterPro" id="IPR013780">
    <property type="entry name" value="Glyco_hydro_b"/>
</dbReference>
<dbReference type="GO" id="GO:0004575">
    <property type="term" value="F:sucrose alpha-glucosidase activity"/>
    <property type="evidence" value="ECO:0007669"/>
    <property type="project" value="TreeGrafter"/>
</dbReference>
<accession>A0A1B6VKS4</accession>
<comment type="similarity">
    <text evidence="1">Belongs to the glycosyl hydrolase 13 family.</text>
</comment>
<dbReference type="GO" id="GO:0004556">
    <property type="term" value="F:alpha-amylase activity"/>
    <property type="evidence" value="ECO:0007669"/>
    <property type="project" value="TreeGrafter"/>
</dbReference>
<dbReference type="FunFam" id="3.20.20.80:FF:000064">
    <property type="entry name" value="Oligo-1,6-glucosidase"/>
    <property type="match status" value="1"/>
</dbReference>
<dbReference type="SUPFAM" id="SSF51011">
    <property type="entry name" value="Glycosyl hydrolase domain"/>
    <property type="match status" value="1"/>
</dbReference>
<dbReference type="InterPro" id="IPR017853">
    <property type="entry name" value="GH"/>
</dbReference>
<name>A0A1B6VKS4_9PROT</name>
<keyword evidence="2" id="KW-0378">Hydrolase</keyword>
<dbReference type="AlphaFoldDB" id="A0A1B6VKS4"/>
<dbReference type="SMART" id="SM00642">
    <property type="entry name" value="Aamy"/>
    <property type="match status" value="1"/>
</dbReference>
<evidence type="ECO:0000256" key="1">
    <source>
        <dbReference type="ARBA" id="ARBA00008061"/>
    </source>
</evidence>
<dbReference type="PANTHER" id="PTHR10357">
    <property type="entry name" value="ALPHA-AMYLASE FAMILY MEMBER"/>
    <property type="match status" value="1"/>
</dbReference>
<dbReference type="NCBIfam" id="NF008183">
    <property type="entry name" value="PRK10933.1"/>
    <property type="match status" value="1"/>
</dbReference>
<dbReference type="FunFam" id="3.90.400.10:FF:000002">
    <property type="entry name" value="Sucrose isomerase"/>
    <property type="match status" value="1"/>
</dbReference>
<dbReference type="GO" id="GO:0004574">
    <property type="term" value="F:oligo-1,6-glucosidase activity"/>
    <property type="evidence" value="ECO:0007669"/>
    <property type="project" value="TreeGrafter"/>
</dbReference>
<dbReference type="Gene3D" id="3.90.400.10">
    <property type="entry name" value="Oligo-1,6-glucosidase, Domain 2"/>
    <property type="match status" value="1"/>
</dbReference>
<dbReference type="Pfam" id="PF00128">
    <property type="entry name" value="Alpha-amylase"/>
    <property type="match status" value="1"/>
</dbReference>
<dbReference type="SUPFAM" id="SSF51445">
    <property type="entry name" value="(Trans)glycosidases"/>
    <property type="match status" value="1"/>
</dbReference>
<protein>
    <submittedName>
        <fullName evidence="5">Oligo-1,6-glucosidase</fullName>
    </submittedName>
</protein>